<protein>
    <submittedName>
        <fullName evidence="3">Uncharacterized protein</fullName>
    </submittedName>
</protein>
<feature type="compositionally biased region" description="Basic and acidic residues" evidence="1">
    <location>
        <begin position="1"/>
        <end position="20"/>
    </location>
</feature>
<accession>A0ABT0UMZ3</accession>
<evidence type="ECO:0000256" key="1">
    <source>
        <dbReference type="SAM" id="MobiDB-lite"/>
    </source>
</evidence>
<feature type="transmembrane region" description="Helical" evidence="2">
    <location>
        <begin position="25"/>
        <end position="46"/>
    </location>
</feature>
<keyword evidence="2" id="KW-0472">Membrane</keyword>
<evidence type="ECO:0000256" key="2">
    <source>
        <dbReference type="SAM" id="Phobius"/>
    </source>
</evidence>
<gene>
    <name evidence="3" type="ORF">NBG84_11920</name>
</gene>
<keyword evidence="2" id="KW-1133">Transmembrane helix</keyword>
<evidence type="ECO:0000313" key="3">
    <source>
        <dbReference type="EMBL" id="MCM2388990.1"/>
    </source>
</evidence>
<comment type="caution">
    <text evidence="3">The sequence shown here is derived from an EMBL/GenBank/DDBJ whole genome shotgun (WGS) entry which is preliminary data.</text>
</comment>
<dbReference type="RefSeq" id="WP_250919326.1">
    <property type="nucleotide sequence ID" value="NZ_JAMQAW010000009.1"/>
</dbReference>
<organism evidence="3 4">
    <name type="scientific">Streptomyces albipurpureus</name>
    <dbReference type="NCBI Taxonomy" id="2897419"/>
    <lineage>
        <taxon>Bacteria</taxon>
        <taxon>Bacillati</taxon>
        <taxon>Actinomycetota</taxon>
        <taxon>Actinomycetes</taxon>
        <taxon>Kitasatosporales</taxon>
        <taxon>Streptomycetaceae</taxon>
        <taxon>Streptomyces</taxon>
    </lineage>
</organism>
<reference evidence="3" key="1">
    <citation type="submission" date="2022-06" db="EMBL/GenBank/DDBJ databases">
        <title>Genome public.</title>
        <authorList>
            <person name="Sun Q."/>
        </authorList>
    </citation>
    <scope>NUCLEOTIDE SEQUENCE</scope>
    <source>
        <strain evidence="3">CWNU-1</strain>
    </source>
</reference>
<evidence type="ECO:0000313" key="4">
    <source>
        <dbReference type="Proteomes" id="UP001431429"/>
    </source>
</evidence>
<feature type="region of interest" description="Disordered" evidence="1">
    <location>
        <begin position="1"/>
        <end position="22"/>
    </location>
</feature>
<dbReference type="EMBL" id="JAMQAW010000009">
    <property type="protein sequence ID" value="MCM2388990.1"/>
    <property type="molecule type" value="Genomic_DNA"/>
</dbReference>
<keyword evidence="2" id="KW-0812">Transmembrane</keyword>
<proteinExistence type="predicted"/>
<sequence>MSETEHRPDTDTRPYPDDPPKVGPAHQVVFVLAVLALVGSLVIALLRSAGGDAP</sequence>
<name>A0ABT0UMZ3_9ACTN</name>
<dbReference type="Proteomes" id="UP001431429">
    <property type="component" value="Unassembled WGS sequence"/>
</dbReference>
<keyword evidence="4" id="KW-1185">Reference proteome</keyword>